<name>A0AA95EEU8_9VIRU</name>
<evidence type="ECO:0000256" key="2">
    <source>
        <dbReference type="SAM" id="MobiDB-lite"/>
    </source>
</evidence>
<dbReference type="Proteomes" id="UP001185135">
    <property type="component" value="Segment"/>
</dbReference>
<feature type="coiled-coil region" evidence="1">
    <location>
        <begin position="260"/>
        <end position="294"/>
    </location>
</feature>
<proteinExistence type="predicted"/>
<reference evidence="3" key="1">
    <citation type="submission" date="2022-06" db="EMBL/GenBank/DDBJ databases">
        <authorList>
            <person name="Legendre M."/>
            <person name="Claverie J.-M."/>
            <person name="Alempic J.-M."/>
            <person name="Abergel C."/>
        </authorList>
    </citation>
    <scope>NUCLEOTIDE SEQUENCE</scope>
    <source>
        <strain evidence="3">Kuranda</strain>
    </source>
</reference>
<dbReference type="EMBL" id="ON887157">
    <property type="protein sequence ID" value="WBR14680.1"/>
    <property type="molecule type" value="Genomic_DNA"/>
</dbReference>
<accession>A0AA95EEU8</accession>
<gene>
    <name evidence="3" type="ORF">pkur_cds_506</name>
</gene>
<feature type="compositionally biased region" description="Low complexity" evidence="2">
    <location>
        <begin position="543"/>
        <end position="555"/>
    </location>
</feature>
<evidence type="ECO:0000256" key="1">
    <source>
        <dbReference type="SAM" id="Coils"/>
    </source>
</evidence>
<feature type="compositionally biased region" description="Low complexity" evidence="2">
    <location>
        <begin position="586"/>
        <end position="600"/>
    </location>
</feature>
<sequence length="744" mass="77562">MSALLYDRSNPTAVASDAYASSAQQGGLYTIALAPDAGTPQGATVEFPYRLVADLGRVRYYALDPSAARDPDEAAFLRAYAAEPGVTARFVANAYTLAVEARAAPDGTTRLVARPHPAGASPDGRFYISASTDVDTVRRIGDATGRPTALAPPATTIAPIAASAATRPVQEAPRQVLTLEQLRQADTAAKAQRVPEWIRARQSGLGRGRITGGRADVGGVGGVRVQRAESEVEPPQGPEALALYKRQRARQLARSVLWVQNRQQRQAQLAAEALDEARARASQEARARAQAEVEAQGIAATMAPTRLAARLRHRQAEIAQDLVGQAAIDAIQREATARAQADTEAAIAEQVEREVAAGLFHAVPGGPVGGTAALRSASSRRRLQGGTAVSSQTTIQPPVLAPPAVVPPPQINVQPQPPTTAGTVQAGAGARNRRHSNAAVRAEAMSVFQDTVAQRLSHLPDDSPVIRDIIAEWSAATKSNPAGLTGAMARERAIQWWASQRWADAHPAERARHAEEAKARADSDAVAMAEAAVRRRIEEATVEAVEPATSAAAAARSRRRRAEQRSEEALLPEPQQALLEARRMAEAPPAKRARRAPVAATGPPPLAVRTATGQLVEVPRPALASVPVPVTSTASTTVTATMGSVQPAAALGASASRASLPVGLGVSRSSVAGGGFLGRAPAAPSPVETVMAAADIARPLAGGTAAPSSSIGDVAARLRQLGLAQARRAALIQRQTGLQWSQGM</sequence>
<evidence type="ECO:0000313" key="4">
    <source>
        <dbReference type="Proteomes" id="UP001185135"/>
    </source>
</evidence>
<evidence type="ECO:0000313" key="3">
    <source>
        <dbReference type="EMBL" id="WBR14680.1"/>
    </source>
</evidence>
<keyword evidence="1" id="KW-0175">Coiled coil</keyword>
<protein>
    <submittedName>
        <fullName evidence="3">Major vault protein domain-containing protein</fullName>
    </submittedName>
</protein>
<organism evidence="3 4">
    <name type="scientific">Pandoravirus kuranda</name>
    <dbReference type="NCBI Taxonomy" id="3019033"/>
    <lineage>
        <taxon>Viruses</taxon>
        <taxon>Pandoravirus</taxon>
    </lineage>
</organism>
<feature type="region of interest" description="Disordered" evidence="2">
    <location>
        <begin position="543"/>
        <end position="606"/>
    </location>
</feature>